<organism evidence="9">
    <name type="scientific">Fagus sylvatica</name>
    <name type="common">Beechnut</name>
    <dbReference type="NCBI Taxonomy" id="28930"/>
    <lineage>
        <taxon>Eukaryota</taxon>
        <taxon>Viridiplantae</taxon>
        <taxon>Streptophyta</taxon>
        <taxon>Embryophyta</taxon>
        <taxon>Tracheophyta</taxon>
        <taxon>Spermatophyta</taxon>
        <taxon>Magnoliopsida</taxon>
        <taxon>eudicotyledons</taxon>
        <taxon>Gunneridae</taxon>
        <taxon>Pentapetalae</taxon>
        <taxon>rosids</taxon>
        <taxon>fabids</taxon>
        <taxon>Fagales</taxon>
        <taxon>Fagaceae</taxon>
        <taxon>Fagus</taxon>
    </lineage>
</organism>
<comment type="similarity">
    <text evidence="2">Belongs to the disproportionating enzyme family.</text>
</comment>
<dbReference type="AlphaFoldDB" id="A0A2N9EXD5"/>
<protein>
    <recommendedName>
        <fullName evidence="3">4-alpha-glucanotransferase</fullName>
        <ecNumber evidence="3">2.4.1.25</ecNumber>
    </recommendedName>
    <alternativeName>
        <fullName evidence="7">Amylomaltase</fullName>
    </alternativeName>
    <alternativeName>
        <fullName evidence="8">Disproportionating enzyme</fullName>
    </alternativeName>
</protein>
<dbReference type="EMBL" id="OIVN01000392">
    <property type="protein sequence ID" value="SPC79508.1"/>
    <property type="molecule type" value="Genomic_DNA"/>
</dbReference>
<keyword evidence="4" id="KW-0328">Glycosyltransferase</keyword>
<dbReference type="SUPFAM" id="SSF51445">
    <property type="entry name" value="(Trans)glycosidases"/>
    <property type="match status" value="1"/>
</dbReference>
<proteinExistence type="inferred from homology"/>
<evidence type="ECO:0000313" key="9">
    <source>
        <dbReference type="EMBL" id="SPC79508.1"/>
    </source>
</evidence>
<keyword evidence="5" id="KW-0808">Transferase</keyword>
<evidence type="ECO:0000256" key="8">
    <source>
        <dbReference type="ARBA" id="ARBA00031501"/>
    </source>
</evidence>
<evidence type="ECO:0000256" key="3">
    <source>
        <dbReference type="ARBA" id="ARBA00012560"/>
    </source>
</evidence>
<evidence type="ECO:0000256" key="2">
    <source>
        <dbReference type="ARBA" id="ARBA00005684"/>
    </source>
</evidence>
<evidence type="ECO:0000256" key="1">
    <source>
        <dbReference type="ARBA" id="ARBA00000439"/>
    </source>
</evidence>
<dbReference type="Pfam" id="PF02446">
    <property type="entry name" value="Glyco_hydro_77"/>
    <property type="match status" value="1"/>
</dbReference>
<dbReference type="PANTHER" id="PTHR32438:SF5">
    <property type="entry name" value="4-ALPHA-GLUCANOTRANSFERASE DPE1, CHLOROPLASTIC_AMYLOPLASTIC"/>
    <property type="match status" value="1"/>
</dbReference>
<dbReference type="GO" id="GO:0005975">
    <property type="term" value="P:carbohydrate metabolic process"/>
    <property type="evidence" value="ECO:0007669"/>
    <property type="project" value="InterPro"/>
</dbReference>
<comment type="catalytic activity">
    <reaction evidence="1">
        <text>Transfers a segment of a (1-&gt;4)-alpha-D-glucan to a new position in an acceptor, which may be glucose or a (1-&gt;4)-alpha-D-glucan.</text>
        <dbReference type="EC" id="2.4.1.25"/>
    </reaction>
</comment>
<accession>A0A2N9EXD5</accession>
<sequence length="287" mass="31778">MRLLLWLPTISQAPPQAPPALLIYYCYYCTPVSNHILMVEIFSMTSSMTSSATHHELLYTIHGNCVPDPTRSSMGTSYSWEPRTSTSMGTLHCVILLDLDPPISKVCAIKLLDLDAFTSSLVITPTQAKALIPVVRNKDNILYFASHKGVITEDVVQLRKSIGAPGMAVLQFAFGSGADNPHLPHNHERNQFVYTGTHDNDTVLKYLSINEEDDISWSLIQAVLSSVARTAIIPMQDVLGLGNSARMNIPATQFGNWGWRMSSSMSFDSLEPEATKLRNMLSMYGRL</sequence>
<gene>
    <name evidence="9" type="ORF">FSB_LOCUS7390</name>
</gene>
<dbReference type="PANTHER" id="PTHR32438">
    <property type="entry name" value="4-ALPHA-GLUCANOTRANSFERASE DPE1, CHLOROPLASTIC/AMYLOPLASTIC"/>
    <property type="match status" value="1"/>
</dbReference>
<dbReference type="EC" id="2.4.1.25" evidence="3"/>
<keyword evidence="6" id="KW-0119">Carbohydrate metabolism</keyword>
<reference evidence="9" key="1">
    <citation type="submission" date="2018-02" db="EMBL/GenBank/DDBJ databases">
        <authorList>
            <person name="Cohen D.B."/>
            <person name="Kent A.D."/>
        </authorList>
    </citation>
    <scope>NUCLEOTIDE SEQUENCE</scope>
</reference>
<dbReference type="Gene3D" id="3.20.20.80">
    <property type="entry name" value="Glycosidases"/>
    <property type="match status" value="1"/>
</dbReference>
<evidence type="ECO:0000256" key="6">
    <source>
        <dbReference type="ARBA" id="ARBA00023277"/>
    </source>
</evidence>
<name>A0A2N9EXD5_FAGSY</name>
<dbReference type="InterPro" id="IPR003385">
    <property type="entry name" value="Glyco_hydro_77"/>
</dbReference>
<evidence type="ECO:0000256" key="4">
    <source>
        <dbReference type="ARBA" id="ARBA00022676"/>
    </source>
</evidence>
<dbReference type="GO" id="GO:0004134">
    <property type="term" value="F:4-alpha-glucanotransferase activity"/>
    <property type="evidence" value="ECO:0007669"/>
    <property type="project" value="UniProtKB-EC"/>
</dbReference>
<evidence type="ECO:0000256" key="5">
    <source>
        <dbReference type="ARBA" id="ARBA00022679"/>
    </source>
</evidence>
<evidence type="ECO:0000256" key="7">
    <source>
        <dbReference type="ARBA" id="ARBA00031423"/>
    </source>
</evidence>
<dbReference type="InterPro" id="IPR017853">
    <property type="entry name" value="GH"/>
</dbReference>